<sequence>MHRFLCGRLMLFLIGVVGLLQLIHIILLNRLESRQRKNNHVPQPAYGQLPKYSPAGDQVEEELSAFAAFIERNWVLDTSGEYHISLLQPYERDSRSHLQDITLVTQCSQDHLPSLIRLAHQWKGPLSVAVFARSGHEWSTLLELAKLHLSEEFLKNYVTFSFVWPVSAAGGLPSKPASIPQQNASESNYNHIDAYPNNLLRNTARRAAVTDFVLVIDVDMVPSQGLREDFLHLATHNSWFQKNLTLDKTVFVIPAFEGNIIPQTKVELIRAVEAGNVRPFYAQLCWKCHAHTDYETWLHQPVHKKLAPTYDVLWKDPWEPFYISLNSVPFYDERFKQYGFNRISQVCELHVAGFKFTVLNKAFVVHNGFKTKDSFHPGKEDELELNRRLYRQFKTELKSKYSESSRRCY</sequence>
<evidence type="ECO:0000256" key="5">
    <source>
        <dbReference type="ARBA" id="ARBA00017962"/>
    </source>
</evidence>
<evidence type="ECO:0000256" key="17">
    <source>
        <dbReference type="ARBA" id="ARBA00032175"/>
    </source>
</evidence>
<evidence type="ECO:0000256" key="2">
    <source>
        <dbReference type="ARBA" id="ARBA00004323"/>
    </source>
</evidence>
<evidence type="ECO:0000256" key="18">
    <source>
        <dbReference type="ARBA" id="ARBA00032181"/>
    </source>
</evidence>
<comment type="pathway">
    <text evidence="3">Protein modification; protein glycosylation.</text>
</comment>
<evidence type="ECO:0000256" key="15">
    <source>
        <dbReference type="ARBA" id="ARBA00023211"/>
    </source>
</evidence>
<evidence type="ECO:0000256" key="3">
    <source>
        <dbReference type="ARBA" id="ARBA00004922"/>
    </source>
</evidence>
<evidence type="ECO:0000256" key="8">
    <source>
        <dbReference type="ARBA" id="ARBA00022692"/>
    </source>
</evidence>
<evidence type="ECO:0000256" key="14">
    <source>
        <dbReference type="ARBA" id="ARBA00023180"/>
    </source>
</evidence>
<dbReference type="Proteomes" id="UP000515158">
    <property type="component" value="Unplaced"/>
</dbReference>
<keyword evidence="12" id="KW-0333">Golgi apparatus</keyword>
<proteinExistence type="inferred from homology"/>
<dbReference type="GO" id="GO:0000139">
    <property type="term" value="C:Golgi membrane"/>
    <property type="evidence" value="ECO:0007669"/>
    <property type="project" value="UniProtKB-SubCell"/>
</dbReference>
<evidence type="ECO:0000313" key="22">
    <source>
        <dbReference type="Proteomes" id="UP000515158"/>
    </source>
</evidence>
<comment type="similarity">
    <text evidence="4">Belongs to the glycosyltransferase 49 family.</text>
</comment>
<keyword evidence="14" id="KW-0325">Glycoprotein</keyword>
<keyword evidence="13 21" id="KW-0472">Membrane</keyword>
<evidence type="ECO:0000256" key="1">
    <source>
        <dbReference type="ARBA" id="ARBA00001936"/>
    </source>
</evidence>
<dbReference type="InterPro" id="IPR043189">
    <property type="entry name" value="B4GAT1"/>
</dbReference>
<keyword evidence="11 21" id="KW-1133">Transmembrane helix</keyword>
<dbReference type="GO" id="GO:0046872">
    <property type="term" value="F:metal ion binding"/>
    <property type="evidence" value="ECO:0007669"/>
    <property type="project" value="UniProtKB-KW"/>
</dbReference>
<comment type="subcellular location">
    <subcellularLocation>
        <location evidence="2">Golgi apparatus membrane</location>
        <topology evidence="2">Single-pass type II membrane protein</topology>
    </subcellularLocation>
</comment>
<keyword evidence="6" id="KW-0328">Glycosyltransferase</keyword>
<keyword evidence="7" id="KW-0808">Transferase</keyword>
<evidence type="ECO:0000256" key="13">
    <source>
        <dbReference type="ARBA" id="ARBA00023136"/>
    </source>
</evidence>
<evidence type="ECO:0000256" key="10">
    <source>
        <dbReference type="ARBA" id="ARBA00022968"/>
    </source>
</evidence>
<reference evidence="23" key="1">
    <citation type="submission" date="2025-08" db="UniProtKB">
        <authorList>
            <consortium name="RefSeq"/>
        </authorList>
    </citation>
    <scope>IDENTIFICATION</scope>
    <source>
        <tissue evidence="23">Total insect</tissue>
    </source>
</reference>
<evidence type="ECO:0000256" key="19">
    <source>
        <dbReference type="ARBA" id="ARBA00033291"/>
    </source>
</evidence>
<dbReference type="GeneID" id="117640450"/>
<dbReference type="UniPathway" id="UPA00378"/>
<gene>
    <name evidence="23" type="primary">LOC117640450</name>
</gene>
<dbReference type="PANTHER" id="PTHR46420:SF1">
    <property type="entry name" value="BETA-1,4-GLUCURONYLTRANSFERASE 1"/>
    <property type="match status" value="1"/>
</dbReference>
<evidence type="ECO:0000256" key="20">
    <source>
        <dbReference type="ARBA" id="ARBA00047852"/>
    </source>
</evidence>
<keyword evidence="15" id="KW-0464">Manganese</keyword>
<feature type="transmembrane region" description="Helical" evidence="21">
    <location>
        <begin position="9"/>
        <end position="28"/>
    </location>
</feature>
<evidence type="ECO:0000256" key="4">
    <source>
        <dbReference type="ARBA" id="ARBA00008539"/>
    </source>
</evidence>
<evidence type="ECO:0000256" key="6">
    <source>
        <dbReference type="ARBA" id="ARBA00022676"/>
    </source>
</evidence>
<protein>
    <recommendedName>
        <fullName evidence="5">Beta-1,4-glucuronyltransferase 1</fullName>
    </recommendedName>
    <alternativeName>
        <fullName evidence="16">I-beta-1,3-N-acetylglucosaminyltransferase</fullName>
    </alternativeName>
    <alternativeName>
        <fullName evidence="19">N-acetyllactosaminide beta-1,3-N-acetylglucosaminyltransferase</fullName>
    </alternativeName>
    <alternativeName>
        <fullName evidence="17">Poly-N-acetyllactosamine extension enzyme</fullName>
    </alternativeName>
    <alternativeName>
        <fullName evidence="18">UDP-GlcNAc:betaGal beta-1,3-N-acetylglucosaminyltransferase 1</fullName>
    </alternativeName>
</protein>
<evidence type="ECO:0000313" key="23">
    <source>
        <dbReference type="RefSeq" id="XP_034232847.1"/>
    </source>
</evidence>
<keyword evidence="22" id="KW-1185">Reference proteome</keyword>
<keyword evidence="10" id="KW-0735">Signal-anchor</keyword>
<organism evidence="23">
    <name type="scientific">Thrips palmi</name>
    <name type="common">Melon thrips</name>
    <dbReference type="NCBI Taxonomy" id="161013"/>
    <lineage>
        <taxon>Eukaryota</taxon>
        <taxon>Metazoa</taxon>
        <taxon>Ecdysozoa</taxon>
        <taxon>Arthropoda</taxon>
        <taxon>Hexapoda</taxon>
        <taxon>Insecta</taxon>
        <taxon>Pterygota</taxon>
        <taxon>Neoptera</taxon>
        <taxon>Paraneoptera</taxon>
        <taxon>Thysanoptera</taxon>
        <taxon>Terebrantia</taxon>
        <taxon>Thripoidea</taxon>
        <taxon>Thripidae</taxon>
        <taxon>Thrips</taxon>
    </lineage>
</organism>
<dbReference type="InParanoid" id="A0A6P8YFY9"/>
<comment type="catalytic activity">
    <reaction evidence="20">
        <text>3-O-[beta-D-Xyl-(1-&gt;4)-Rib-ol-P-Rib-ol-P-3-beta-D-GalNAc-(1-&gt;3)-beta-D-GlcNAc-(1-&gt;4)-(O-6-P-alpha-D-Man)]-Thr-[protein] + UDP-alpha-D-glucuronate = 3-O-[beta-D-GlcA-(1-&gt;3)-beta-D-Xyl-(1-&gt;4)-Rib-ol-P-Rib-ol-P-3-beta-D-GalNAc-(1-&gt;3)-beta-D-GlcNAc-(1-&gt;4)-(O-6-P-alpha-D-Man)]-Thr-[protein] + UDP + H(+)</text>
        <dbReference type="Rhea" id="RHEA:46860"/>
        <dbReference type="Rhea" id="RHEA-COMP:15023"/>
        <dbReference type="Rhea" id="RHEA-COMP:17482"/>
        <dbReference type="ChEBI" id="CHEBI:15378"/>
        <dbReference type="ChEBI" id="CHEBI:58052"/>
        <dbReference type="ChEBI" id="CHEBI:58223"/>
        <dbReference type="ChEBI" id="CHEBI:142405"/>
        <dbReference type="ChEBI" id="CHEBI:177336"/>
    </reaction>
</comment>
<dbReference type="Pfam" id="PF13896">
    <property type="entry name" value="Glyco_transf_49"/>
    <property type="match status" value="1"/>
</dbReference>
<dbReference type="GO" id="GO:0015020">
    <property type="term" value="F:glucuronosyltransferase activity"/>
    <property type="evidence" value="ECO:0007669"/>
    <property type="project" value="InterPro"/>
</dbReference>
<dbReference type="AlphaFoldDB" id="A0A6P8YFY9"/>
<evidence type="ECO:0000256" key="12">
    <source>
        <dbReference type="ARBA" id="ARBA00023034"/>
    </source>
</evidence>
<evidence type="ECO:0000256" key="16">
    <source>
        <dbReference type="ARBA" id="ARBA00030723"/>
    </source>
</evidence>
<keyword evidence="9" id="KW-0479">Metal-binding</keyword>
<name>A0A6P8YFY9_THRPL</name>
<dbReference type="GO" id="GO:0035269">
    <property type="term" value="P:protein O-linked glycosylation via mannose"/>
    <property type="evidence" value="ECO:0007669"/>
    <property type="project" value="TreeGrafter"/>
</dbReference>
<dbReference type="KEGG" id="tpal:117640450"/>
<evidence type="ECO:0000256" key="11">
    <source>
        <dbReference type="ARBA" id="ARBA00022989"/>
    </source>
</evidence>
<evidence type="ECO:0000256" key="7">
    <source>
        <dbReference type="ARBA" id="ARBA00022679"/>
    </source>
</evidence>
<accession>A0A6P8YFY9</accession>
<comment type="cofactor">
    <cofactor evidence="1">
        <name>Mn(2+)</name>
        <dbReference type="ChEBI" id="CHEBI:29035"/>
    </cofactor>
</comment>
<dbReference type="OrthoDB" id="9974378at2759"/>
<keyword evidence="8 21" id="KW-0812">Transmembrane</keyword>
<dbReference type="PANTHER" id="PTHR46420">
    <property type="entry name" value="BETA-1,4-GLUCURONYLTRANSFERASE 1"/>
    <property type="match status" value="1"/>
</dbReference>
<dbReference type="RefSeq" id="XP_034232847.1">
    <property type="nucleotide sequence ID" value="XM_034376956.1"/>
</dbReference>
<evidence type="ECO:0000256" key="9">
    <source>
        <dbReference type="ARBA" id="ARBA00022723"/>
    </source>
</evidence>
<evidence type="ECO:0000256" key="21">
    <source>
        <dbReference type="SAM" id="Phobius"/>
    </source>
</evidence>